<dbReference type="GO" id="GO:0005840">
    <property type="term" value="C:ribosome"/>
    <property type="evidence" value="ECO:0007669"/>
    <property type="project" value="UniProtKB-KW"/>
</dbReference>
<accession>S9UWD1</accession>
<comment type="caution">
    <text evidence="1">The sequence shown here is derived from an EMBL/GenBank/DDBJ whole genome shotgun (WGS) entry which is preliminary data.</text>
</comment>
<evidence type="ECO:0000313" key="2">
    <source>
        <dbReference type="Proteomes" id="UP000015354"/>
    </source>
</evidence>
<organism evidence="1 2">
    <name type="scientific">Strigomonas culicis</name>
    <dbReference type="NCBI Taxonomy" id="28005"/>
    <lineage>
        <taxon>Eukaryota</taxon>
        <taxon>Discoba</taxon>
        <taxon>Euglenozoa</taxon>
        <taxon>Kinetoplastea</taxon>
        <taxon>Metakinetoplastina</taxon>
        <taxon>Trypanosomatida</taxon>
        <taxon>Trypanosomatidae</taxon>
        <taxon>Strigomonadinae</taxon>
        <taxon>Strigomonas</taxon>
    </lineage>
</organism>
<keyword evidence="1" id="KW-0687">Ribonucleoprotein</keyword>
<evidence type="ECO:0000313" key="1">
    <source>
        <dbReference type="EMBL" id="EPY33059.1"/>
    </source>
</evidence>
<gene>
    <name evidence="1" type="ORF">STCU_02509</name>
</gene>
<dbReference type="AlphaFoldDB" id="S9UWD1"/>
<sequence length="233" mass="24627">MKKKKKKNREASLGALLRNHVLRRDLALRADHLHVRAAVLELAGVAERDVLAAEDGREAPVLGHDDDLAAGELHARAAEGLLRLGQVGVLRAEGQQDLADAHAGGDAQRLTEGTAHTRLQTIGTRAREHLVDAEDVEGVGADAHVEHILVRALRHVLVGLNAGRLERLGGDLLQLARHDVQAEGELIDGGAAAANVKVADLRVRHTAAEAGLGVRLVLAEAVALGGTARHVSH</sequence>
<name>S9UWD1_9TRYP</name>
<reference evidence="1 2" key="1">
    <citation type="journal article" date="2013" name="PLoS ONE">
        <title>Predicting the Proteins of Angomonas deanei, Strigomonas culicis and Their Respective Endosymbionts Reveals New Aspects of the Trypanosomatidae Family.</title>
        <authorList>
            <person name="Motta M.C."/>
            <person name="Martins A.C."/>
            <person name="de Souza S.S."/>
            <person name="Catta-Preta C.M."/>
            <person name="Silva R."/>
            <person name="Klein C.C."/>
            <person name="de Almeida L.G."/>
            <person name="de Lima Cunha O."/>
            <person name="Ciapina L.P."/>
            <person name="Brocchi M."/>
            <person name="Colabardini A.C."/>
            <person name="de Araujo Lima B."/>
            <person name="Machado C.R."/>
            <person name="de Almeida Soares C.M."/>
            <person name="Probst C.M."/>
            <person name="de Menezes C.B."/>
            <person name="Thompson C.E."/>
            <person name="Bartholomeu D.C."/>
            <person name="Gradia D.F."/>
            <person name="Pavoni D.P."/>
            <person name="Grisard E.C."/>
            <person name="Fantinatti-Garboggini F."/>
            <person name="Marchini F.K."/>
            <person name="Rodrigues-Luiz G.F."/>
            <person name="Wagner G."/>
            <person name="Goldman G.H."/>
            <person name="Fietto J.L."/>
            <person name="Elias M.C."/>
            <person name="Goldman M.H."/>
            <person name="Sagot M.F."/>
            <person name="Pereira M."/>
            <person name="Stoco P.H."/>
            <person name="de Mendonca-Neto R.P."/>
            <person name="Teixeira S.M."/>
            <person name="Maciel T.E."/>
            <person name="de Oliveira Mendes T.A."/>
            <person name="Urmenyi T.P."/>
            <person name="de Souza W."/>
            <person name="Schenkman S."/>
            <person name="de Vasconcelos A.T."/>
        </authorList>
    </citation>
    <scope>NUCLEOTIDE SEQUENCE [LARGE SCALE GENOMIC DNA]</scope>
</reference>
<proteinExistence type="predicted"/>
<keyword evidence="2" id="KW-1185">Reference proteome</keyword>
<dbReference type="OrthoDB" id="8013975at2759"/>
<protein>
    <submittedName>
        <fullName evidence="1">Large subunit ribosomal protein L10e</fullName>
    </submittedName>
</protein>
<dbReference type="Proteomes" id="UP000015354">
    <property type="component" value="Unassembled WGS sequence"/>
</dbReference>
<dbReference type="EMBL" id="ATMH01002509">
    <property type="protein sequence ID" value="EPY33059.1"/>
    <property type="molecule type" value="Genomic_DNA"/>
</dbReference>
<keyword evidence="1" id="KW-0689">Ribosomal protein</keyword>